<feature type="compositionally biased region" description="Basic and acidic residues" evidence="9">
    <location>
        <begin position="1082"/>
        <end position="1091"/>
    </location>
</feature>
<evidence type="ECO:0000256" key="5">
    <source>
        <dbReference type="ARBA" id="ARBA00022771"/>
    </source>
</evidence>
<evidence type="ECO:0000313" key="13">
    <source>
        <dbReference type="Proteomes" id="UP000217199"/>
    </source>
</evidence>
<dbReference type="InParanoid" id="A0A286UJ87"/>
<dbReference type="Pfam" id="PF07500">
    <property type="entry name" value="TFIIS_M"/>
    <property type="match status" value="1"/>
</dbReference>
<dbReference type="PROSITE" id="PS51321">
    <property type="entry name" value="TFIIS_CENTRAL"/>
    <property type="match status" value="1"/>
</dbReference>
<feature type="compositionally biased region" description="Basic and acidic residues" evidence="9">
    <location>
        <begin position="690"/>
        <end position="707"/>
    </location>
</feature>
<feature type="compositionally biased region" description="Basic and acidic residues" evidence="9">
    <location>
        <begin position="510"/>
        <end position="536"/>
    </location>
</feature>
<feature type="compositionally biased region" description="Polar residues" evidence="9">
    <location>
        <begin position="560"/>
        <end position="572"/>
    </location>
</feature>
<dbReference type="PROSITE" id="PS50016">
    <property type="entry name" value="ZF_PHD_2"/>
    <property type="match status" value="1"/>
</dbReference>
<name>A0A286UJ87_9AGAM</name>
<dbReference type="InterPro" id="IPR011011">
    <property type="entry name" value="Znf_FYVE_PHD"/>
</dbReference>
<feature type="region of interest" description="Disordered" evidence="9">
    <location>
        <begin position="279"/>
        <end position="301"/>
    </location>
</feature>
<feature type="domain" description="TFIIS central" evidence="11">
    <location>
        <begin position="368"/>
        <end position="486"/>
    </location>
</feature>
<feature type="region of interest" description="Disordered" evidence="9">
    <location>
        <begin position="619"/>
        <end position="670"/>
    </location>
</feature>
<dbReference type="GO" id="GO:0031564">
    <property type="term" value="P:transcription antitermination"/>
    <property type="evidence" value="ECO:0007669"/>
    <property type="project" value="TreeGrafter"/>
</dbReference>
<feature type="region of interest" description="Disordered" evidence="9">
    <location>
        <begin position="1"/>
        <end position="84"/>
    </location>
</feature>
<feature type="compositionally biased region" description="Basic and acidic residues" evidence="9">
    <location>
        <begin position="25"/>
        <end position="45"/>
    </location>
</feature>
<feature type="domain" description="PHD-type" evidence="10">
    <location>
        <begin position="91"/>
        <end position="142"/>
    </location>
</feature>
<dbReference type="PANTHER" id="PTHR11477:SF0">
    <property type="entry name" value="IP08861P-RELATED"/>
    <property type="match status" value="1"/>
</dbReference>
<accession>A0A286UJ87</accession>
<evidence type="ECO:0000256" key="6">
    <source>
        <dbReference type="ARBA" id="ARBA00022833"/>
    </source>
</evidence>
<sequence>MVSSRNRAASEAASNKSVRPSPTELKTEADADTKHAHDDDNDTKPMKRSPLSKKQDPAQLQISTQISPTSFYSPATNKTKSAQGARKKNEKTYCICKGADNGTPMIKCEGPCNNWYHFSCMDLSEDIGGEIGVYYCPECELKTGLKTVMDYEGEDAFIKPVTEPSVDPRKITTTKRRRTIVDIPDDIDSDEDMIDDGGSEDDYVDEPIKPRKKSLRQLSYSSDKDMSEDISDDELGMDGGHRRKSRIGRLKRLKKGTNPPVISPTVTNTTTTISATNLKRRGSSVQQTNVPKRAKTAEGSQDDAIRKYCLSKLEEFIRPMFEEYRIKEEPVIDTNTMEDVEAEKDQENLPPANEEPNAEGAQNTNDPDQTIQRNDDEEANNELEQRVKGFVFELEKCMMATYAEADKTGRLSAGAKYKDRFRMLQFNLPKTDRVALRKGIATGKISPAQLNVMSSTDLADEHTKHEIEVAEKEALAHSILQKITAPLAKMTHKGYETIEDVSGTRSNAEAVREEEERRMEMEKQQRERRARLRELAQENPNLGLESQFSPVEPSPVSAGLATSPTGENSQQGWGALSSISPFSSRVSISTRPAVRPIFIPSAVTESTSEESGLSLADLINIDDDKSTSETPQTDPQQRMNERMSVEPVAKQSPVVSTPSGPSPFAVSRPAESPARAVFDLNALWGQGDATKPKEGESDDVTSEHEDNMDQGSDDMDVESTGNVEDHELDAILQQDTNTLPSSDDANPLTSGQPDKVEIANLPTVWTGKVFMPMDGPEDLASEVICKQIGGQSLEVESGYWQILFPSSEARIDGRVPTQPSTQYLITTRMNPSRELIAVVFTPQPEKDAKFNDMIEFFTKKDRHALIFPWGARPKPDAPGRELYIIPLHKDEPIPEYIDLLDNHILPAERDSNILLGVFVLNRGRLNATALPPMPPPIPAATPSFLSNLTPPPGILNMGQNPPGSMYPPPPSIAHNLPPPTMPPFPPPHPPANSELLVFGAGTNPGSLTQSQISLMLQQLSQSAPLAGSVPPGASGSHSPHPPGPGPSQPGYMVNNVPPFPPPFPPYQQSSQHQPYPPFQDQGPDRYYKDYDNGGGDDYQRPYNNHNNNYGNNREQRGRGGRGRFNNDRGRRGGRGRGKPSFHYDDNSRGGGGGGGRYRENSSQDRGWGNRRDDGSPSHRPRYD</sequence>
<evidence type="ECO:0000313" key="12">
    <source>
        <dbReference type="EMBL" id="PAV19657.1"/>
    </source>
</evidence>
<dbReference type="GO" id="GO:0006362">
    <property type="term" value="P:transcription elongation by RNA polymerase I"/>
    <property type="evidence" value="ECO:0007669"/>
    <property type="project" value="TreeGrafter"/>
</dbReference>
<dbReference type="SMART" id="SM00249">
    <property type="entry name" value="PHD"/>
    <property type="match status" value="1"/>
</dbReference>
<dbReference type="GO" id="GO:0005634">
    <property type="term" value="C:nucleus"/>
    <property type="evidence" value="ECO:0007669"/>
    <property type="project" value="TreeGrafter"/>
</dbReference>
<dbReference type="GO" id="GO:0031440">
    <property type="term" value="P:regulation of mRNA 3'-end processing"/>
    <property type="evidence" value="ECO:0007669"/>
    <property type="project" value="TreeGrafter"/>
</dbReference>
<dbReference type="CDD" id="cd21538">
    <property type="entry name" value="SPOC_TFIIS"/>
    <property type="match status" value="1"/>
</dbReference>
<keyword evidence="6" id="KW-0862">Zinc</keyword>
<feature type="region of interest" description="Disordered" evidence="9">
    <location>
        <begin position="186"/>
        <end position="267"/>
    </location>
</feature>
<feature type="region of interest" description="Disordered" evidence="9">
    <location>
        <begin position="685"/>
        <end position="720"/>
    </location>
</feature>
<feature type="compositionally biased region" description="Acidic residues" evidence="9">
    <location>
        <begin position="186"/>
        <end position="205"/>
    </location>
</feature>
<dbReference type="InterPro" id="IPR036575">
    <property type="entry name" value="TFIIS_cen_dom_sf"/>
</dbReference>
<feature type="compositionally biased region" description="Low complexity" evidence="9">
    <location>
        <begin position="1103"/>
        <end position="1112"/>
    </location>
</feature>
<feature type="region of interest" description="Disordered" evidence="9">
    <location>
        <begin position="1023"/>
        <end position="1183"/>
    </location>
</feature>
<evidence type="ECO:0000259" key="11">
    <source>
        <dbReference type="PROSITE" id="PS51321"/>
    </source>
</evidence>
<comment type="caution">
    <text evidence="12">The sequence shown here is derived from an EMBL/GenBank/DDBJ whole genome shotgun (WGS) entry which is preliminary data.</text>
</comment>
<feature type="compositionally biased region" description="Polar residues" evidence="9">
    <location>
        <begin position="58"/>
        <end position="82"/>
    </location>
</feature>
<feature type="compositionally biased region" description="Low complexity" evidence="9">
    <location>
        <begin position="1"/>
        <end position="15"/>
    </location>
</feature>
<reference evidence="12 13" key="1">
    <citation type="journal article" date="2017" name="Mol. Ecol.">
        <title>Comparative and population genomic landscape of Phellinus noxius: A hypervariable fungus causing root rot in trees.</title>
        <authorList>
            <person name="Chung C.L."/>
            <person name="Lee T.J."/>
            <person name="Akiba M."/>
            <person name="Lee H.H."/>
            <person name="Kuo T.H."/>
            <person name="Liu D."/>
            <person name="Ke H.M."/>
            <person name="Yokoi T."/>
            <person name="Roa M.B."/>
            <person name="Lu M.J."/>
            <person name="Chang Y.Y."/>
            <person name="Ann P.J."/>
            <person name="Tsai J.N."/>
            <person name="Chen C.Y."/>
            <person name="Tzean S.S."/>
            <person name="Ota Y."/>
            <person name="Hattori T."/>
            <person name="Sahashi N."/>
            <person name="Liou R.F."/>
            <person name="Kikuchi T."/>
            <person name="Tsai I.J."/>
        </authorList>
    </citation>
    <scope>NUCLEOTIDE SEQUENCE [LARGE SCALE GENOMIC DNA]</scope>
    <source>
        <strain evidence="12 13">FFPRI411160</strain>
    </source>
</reference>
<dbReference type="InterPro" id="IPR003618">
    <property type="entry name" value="TFIIS_cen_dom"/>
</dbReference>
<evidence type="ECO:0000256" key="1">
    <source>
        <dbReference type="ARBA" id="ARBA00002311"/>
    </source>
</evidence>
<evidence type="ECO:0000259" key="10">
    <source>
        <dbReference type="PROSITE" id="PS50016"/>
    </source>
</evidence>
<keyword evidence="5 8" id="KW-0863">Zinc-finger</keyword>
<feature type="compositionally biased region" description="Polar residues" evidence="9">
    <location>
        <begin position="628"/>
        <end position="638"/>
    </location>
</feature>
<dbReference type="Pfam" id="PF00628">
    <property type="entry name" value="PHD"/>
    <property type="match status" value="1"/>
</dbReference>
<feature type="compositionally biased region" description="Basic residues" evidence="9">
    <location>
        <begin position="241"/>
        <end position="255"/>
    </location>
</feature>
<dbReference type="Proteomes" id="UP000217199">
    <property type="component" value="Unassembled WGS sequence"/>
</dbReference>
<evidence type="ECO:0000256" key="3">
    <source>
        <dbReference type="ARBA" id="ARBA00021616"/>
    </source>
</evidence>
<dbReference type="GO" id="GO:0000977">
    <property type="term" value="F:RNA polymerase II transcription regulatory region sequence-specific DNA binding"/>
    <property type="evidence" value="ECO:0007669"/>
    <property type="project" value="TreeGrafter"/>
</dbReference>
<feature type="compositionally biased region" description="Low complexity" evidence="9">
    <location>
        <begin position="652"/>
        <end position="663"/>
    </location>
</feature>
<comment type="function">
    <text evidence="1">Negative regulator of transcription elongation.</text>
</comment>
<gene>
    <name evidence="12" type="ORF">PNOK_0459100</name>
</gene>
<dbReference type="Pfam" id="PF07744">
    <property type="entry name" value="SPOC"/>
    <property type="match status" value="1"/>
</dbReference>
<feature type="region of interest" description="Disordered" evidence="9">
    <location>
        <begin position="340"/>
        <end position="380"/>
    </location>
</feature>
<dbReference type="SUPFAM" id="SSF57903">
    <property type="entry name" value="FYVE/PHD zinc finger"/>
    <property type="match status" value="1"/>
</dbReference>
<dbReference type="GO" id="GO:0001139">
    <property type="term" value="F:RNA polymerase II complex recruiting activity"/>
    <property type="evidence" value="ECO:0007669"/>
    <property type="project" value="TreeGrafter"/>
</dbReference>
<dbReference type="FunCoup" id="A0A286UJ87">
    <property type="interactions" value="170"/>
</dbReference>
<evidence type="ECO:0000256" key="8">
    <source>
        <dbReference type="PROSITE-ProRule" id="PRU00146"/>
    </source>
</evidence>
<feature type="region of interest" description="Disordered" evidence="9">
    <location>
        <begin position="500"/>
        <end position="574"/>
    </location>
</feature>
<comment type="similarity">
    <text evidence="2">Belongs to the BYE1 family.</text>
</comment>
<dbReference type="InterPro" id="IPR012921">
    <property type="entry name" value="SPOC_C"/>
</dbReference>
<dbReference type="AlphaFoldDB" id="A0A286UJ87"/>
<feature type="compositionally biased region" description="Basic and acidic residues" evidence="9">
    <location>
        <begin position="1156"/>
        <end position="1183"/>
    </location>
</feature>
<dbReference type="Gene3D" id="3.30.40.10">
    <property type="entry name" value="Zinc/RING finger domain, C3HC4 (zinc finger)"/>
    <property type="match status" value="1"/>
</dbReference>
<dbReference type="InterPro" id="IPR019786">
    <property type="entry name" value="Zinc_finger_PHD-type_CS"/>
</dbReference>
<organism evidence="12 13">
    <name type="scientific">Pyrrhoderma noxium</name>
    <dbReference type="NCBI Taxonomy" id="2282107"/>
    <lineage>
        <taxon>Eukaryota</taxon>
        <taxon>Fungi</taxon>
        <taxon>Dikarya</taxon>
        <taxon>Basidiomycota</taxon>
        <taxon>Agaricomycotina</taxon>
        <taxon>Agaricomycetes</taxon>
        <taxon>Hymenochaetales</taxon>
        <taxon>Hymenochaetaceae</taxon>
        <taxon>Pyrrhoderma</taxon>
    </lineage>
</organism>
<feature type="compositionally biased region" description="Acidic residues" evidence="9">
    <location>
        <begin position="708"/>
        <end position="717"/>
    </location>
</feature>
<dbReference type="InterPro" id="IPR019787">
    <property type="entry name" value="Znf_PHD-finger"/>
</dbReference>
<dbReference type="PROSITE" id="PS01359">
    <property type="entry name" value="ZF_PHD_1"/>
    <property type="match status" value="1"/>
</dbReference>
<feature type="compositionally biased region" description="Low complexity" evidence="9">
    <location>
        <begin position="257"/>
        <end position="267"/>
    </location>
</feature>
<evidence type="ECO:0000256" key="9">
    <source>
        <dbReference type="SAM" id="MobiDB-lite"/>
    </source>
</evidence>
<dbReference type="InterPro" id="IPR013083">
    <property type="entry name" value="Znf_RING/FYVE/PHD"/>
</dbReference>
<dbReference type="Gene3D" id="1.10.472.30">
    <property type="entry name" value="Transcription elongation factor S-II, central domain"/>
    <property type="match status" value="1"/>
</dbReference>
<dbReference type="STRING" id="2282107.A0A286UJ87"/>
<dbReference type="OrthoDB" id="436852at2759"/>
<dbReference type="PANTHER" id="PTHR11477">
    <property type="entry name" value="TRANSCRIPTION FACTOR S-II ZINC FINGER DOMAIN-CONTAINING PROTEIN"/>
    <property type="match status" value="1"/>
</dbReference>
<feature type="compositionally biased region" description="Polar residues" evidence="9">
    <location>
        <begin position="360"/>
        <end position="372"/>
    </location>
</feature>
<evidence type="ECO:0000256" key="7">
    <source>
        <dbReference type="ARBA" id="ARBA00023242"/>
    </source>
</evidence>
<dbReference type="SUPFAM" id="SSF46942">
    <property type="entry name" value="Elongation factor TFIIS domain 2"/>
    <property type="match status" value="1"/>
</dbReference>
<dbReference type="InterPro" id="IPR001965">
    <property type="entry name" value="Znf_PHD"/>
</dbReference>
<dbReference type="EMBL" id="NBII01000004">
    <property type="protein sequence ID" value="PAV19657.1"/>
    <property type="molecule type" value="Genomic_DNA"/>
</dbReference>
<dbReference type="GO" id="GO:0008270">
    <property type="term" value="F:zinc ion binding"/>
    <property type="evidence" value="ECO:0007669"/>
    <property type="project" value="UniProtKB-KW"/>
</dbReference>
<proteinExistence type="inferred from homology"/>
<protein>
    <recommendedName>
        <fullName evidence="3">Transcription factor BYE1</fullName>
    </recommendedName>
</protein>
<dbReference type="GO" id="GO:0006368">
    <property type="term" value="P:transcription elongation by RNA polymerase II"/>
    <property type="evidence" value="ECO:0007669"/>
    <property type="project" value="TreeGrafter"/>
</dbReference>
<evidence type="ECO:0000256" key="2">
    <source>
        <dbReference type="ARBA" id="ARBA00011050"/>
    </source>
</evidence>
<feature type="compositionally biased region" description="Low complexity" evidence="9">
    <location>
        <begin position="1023"/>
        <end position="1038"/>
    </location>
</feature>
<keyword evidence="4" id="KW-0479">Metal-binding</keyword>
<keyword evidence="7" id="KW-0539">Nucleus</keyword>
<keyword evidence="13" id="KW-1185">Reference proteome</keyword>
<evidence type="ECO:0000256" key="4">
    <source>
        <dbReference type="ARBA" id="ARBA00022723"/>
    </source>
</evidence>